<evidence type="ECO:0000313" key="2">
    <source>
        <dbReference type="EMBL" id="GMH85803.1"/>
    </source>
</evidence>
<feature type="transmembrane region" description="Helical" evidence="1">
    <location>
        <begin position="255"/>
        <end position="280"/>
    </location>
</feature>
<sequence>MVLVERWISRERGGFYKCHGSKPPETTTNSQYGGVGVLITSNDNDEKVVEVDSDSDSSEFNLENGRASKRQNRKEATLKLVALKLAWPLRALLFLATCVSPGLALFGFSNNDEAFSWLGLLFYMFSAVAGVSALASNPREIGHWQGKVFVILTMCLIGSTSLFTGLVLKESTDKVTSLLGWFFLAFSSVQLTITPVLMLIAVKHANGVWSDQRIRVFIIFFLERCPKTLLSMLYISTTGIRAIISTDARPLLPKVGNPVVNVFLVDFFIFITFMMPIFVLMNDKKETKAITVDHLALLNIDYQNCFELGMFGTAGVLSLLLFAAINEDGSRWDGGLMWLAIAQLTTVAILLVFEVFDKVVRPAFRSKVPKINPQHSPSSRHPPSPKGLGMFRLDLLTLDDNVPGSVG</sequence>
<dbReference type="EMBL" id="BRXX01000052">
    <property type="protein sequence ID" value="GMH85803.1"/>
    <property type="molecule type" value="Genomic_DNA"/>
</dbReference>
<reference evidence="3" key="1">
    <citation type="journal article" date="2023" name="Commun. Biol.">
        <title>Genome analysis of Parmales, the sister group of diatoms, reveals the evolutionary specialization of diatoms from phago-mixotrophs to photoautotrophs.</title>
        <authorList>
            <person name="Ban H."/>
            <person name="Sato S."/>
            <person name="Yoshikawa S."/>
            <person name="Yamada K."/>
            <person name="Nakamura Y."/>
            <person name="Ichinomiya M."/>
            <person name="Sato N."/>
            <person name="Blanc-Mathieu R."/>
            <person name="Endo H."/>
            <person name="Kuwata A."/>
            <person name="Ogata H."/>
        </authorList>
    </citation>
    <scope>NUCLEOTIDE SEQUENCE [LARGE SCALE GENOMIC DNA]</scope>
    <source>
        <strain evidence="3">NIES 3699</strain>
    </source>
</reference>
<comment type="caution">
    <text evidence="2">The sequence shown here is derived from an EMBL/GenBank/DDBJ whole genome shotgun (WGS) entry which is preliminary data.</text>
</comment>
<keyword evidence="1" id="KW-1133">Transmembrane helix</keyword>
<accession>A0A9W7ENL8</accession>
<dbReference type="AlphaFoldDB" id="A0A9W7ENL8"/>
<protein>
    <submittedName>
        <fullName evidence="2">Uncharacterized protein</fullName>
    </submittedName>
</protein>
<organism evidence="2 3">
    <name type="scientific">Triparma verrucosa</name>
    <dbReference type="NCBI Taxonomy" id="1606542"/>
    <lineage>
        <taxon>Eukaryota</taxon>
        <taxon>Sar</taxon>
        <taxon>Stramenopiles</taxon>
        <taxon>Ochrophyta</taxon>
        <taxon>Bolidophyceae</taxon>
        <taxon>Parmales</taxon>
        <taxon>Triparmaceae</taxon>
        <taxon>Triparma</taxon>
    </lineage>
</organism>
<dbReference type="Proteomes" id="UP001165160">
    <property type="component" value="Unassembled WGS sequence"/>
</dbReference>
<evidence type="ECO:0000256" key="1">
    <source>
        <dbReference type="SAM" id="Phobius"/>
    </source>
</evidence>
<gene>
    <name evidence="2" type="ORF">TrVE_jg1727</name>
</gene>
<feature type="transmembrane region" description="Helical" evidence="1">
    <location>
        <begin position="114"/>
        <end position="136"/>
    </location>
</feature>
<evidence type="ECO:0000313" key="3">
    <source>
        <dbReference type="Proteomes" id="UP001165160"/>
    </source>
</evidence>
<name>A0A9W7ENL8_9STRA</name>
<keyword evidence="1" id="KW-0812">Transmembrane</keyword>
<feature type="transmembrane region" description="Helical" evidence="1">
    <location>
        <begin position="337"/>
        <end position="356"/>
    </location>
</feature>
<feature type="transmembrane region" description="Helical" evidence="1">
    <location>
        <begin position="148"/>
        <end position="168"/>
    </location>
</feature>
<feature type="transmembrane region" description="Helical" evidence="1">
    <location>
        <begin position="89"/>
        <end position="108"/>
    </location>
</feature>
<feature type="transmembrane region" description="Helical" evidence="1">
    <location>
        <begin position="180"/>
        <end position="202"/>
    </location>
</feature>
<feature type="transmembrane region" description="Helical" evidence="1">
    <location>
        <begin position="305"/>
        <end position="325"/>
    </location>
</feature>
<proteinExistence type="predicted"/>
<keyword evidence="1" id="KW-0472">Membrane</keyword>
<keyword evidence="3" id="KW-1185">Reference proteome</keyword>